<gene>
    <name evidence="1" type="ORF">ACFOYY_37915</name>
</gene>
<dbReference type="RefSeq" id="WP_386196085.1">
    <property type="nucleotide sequence ID" value="NZ_JBHSBC010000049.1"/>
</dbReference>
<dbReference type="EMBL" id="JBHSBC010000049">
    <property type="protein sequence ID" value="MFC3985956.1"/>
    <property type="molecule type" value="Genomic_DNA"/>
</dbReference>
<accession>A0ABV8FDG9</accession>
<evidence type="ECO:0000313" key="2">
    <source>
        <dbReference type="Proteomes" id="UP001595698"/>
    </source>
</evidence>
<dbReference type="Pfam" id="PF19882">
    <property type="entry name" value="DUF6355"/>
    <property type="match status" value="1"/>
</dbReference>
<sequence length="52" mass="5876">MACYHHCGSSGRVLIRVGRTFDRPGHDRCVRPGMTLPGMPYDIEYAWAKGPR</sequence>
<protein>
    <submittedName>
        <fullName evidence="1">DUF6355 family natural product biosynthesis protein</fullName>
    </submittedName>
</protein>
<reference evidence="2" key="1">
    <citation type="journal article" date="2019" name="Int. J. Syst. Evol. Microbiol.">
        <title>The Global Catalogue of Microorganisms (GCM) 10K type strain sequencing project: providing services to taxonomists for standard genome sequencing and annotation.</title>
        <authorList>
            <consortium name="The Broad Institute Genomics Platform"/>
            <consortium name="The Broad Institute Genome Sequencing Center for Infectious Disease"/>
            <person name="Wu L."/>
            <person name="Ma J."/>
        </authorList>
    </citation>
    <scope>NUCLEOTIDE SEQUENCE [LARGE SCALE GENOMIC DNA]</scope>
    <source>
        <strain evidence="2">TBRC 7912</strain>
    </source>
</reference>
<keyword evidence="2" id="KW-1185">Reference proteome</keyword>
<dbReference type="InterPro" id="IPR045935">
    <property type="entry name" value="DUF6355"/>
</dbReference>
<organism evidence="1 2">
    <name type="scientific">Streptosporangium jomthongense</name>
    <dbReference type="NCBI Taxonomy" id="1193683"/>
    <lineage>
        <taxon>Bacteria</taxon>
        <taxon>Bacillati</taxon>
        <taxon>Actinomycetota</taxon>
        <taxon>Actinomycetes</taxon>
        <taxon>Streptosporangiales</taxon>
        <taxon>Streptosporangiaceae</taxon>
        <taxon>Streptosporangium</taxon>
    </lineage>
</organism>
<comment type="caution">
    <text evidence="1">The sequence shown here is derived from an EMBL/GenBank/DDBJ whole genome shotgun (WGS) entry which is preliminary data.</text>
</comment>
<proteinExistence type="predicted"/>
<dbReference type="Proteomes" id="UP001595698">
    <property type="component" value="Unassembled WGS sequence"/>
</dbReference>
<evidence type="ECO:0000313" key="1">
    <source>
        <dbReference type="EMBL" id="MFC3985956.1"/>
    </source>
</evidence>
<name>A0ABV8FDG9_9ACTN</name>